<comment type="subcellular location">
    <subcellularLocation>
        <location evidence="1">Cell membrane</location>
        <topology evidence="1">Multi-pass membrane protein</topology>
    </subcellularLocation>
</comment>
<accession>A0ABQ6DY50</accession>
<evidence type="ECO:0000256" key="3">
    <source>
        <dbReference type="ARBA" id="ARBA00022692"/>
    </source>
</evidence>
<feature type="transmembrane region" description="Helical" evidence="6">
    <location>
        <begin position="147"/>
        <end position="169"/>
    </location>
</feature>
<keyword evidence="4 6" id="KW-1133">Transmembrane helix</keyword>
<proteinExistence type="predicted"/>
<keyword evidence="8" id="KW-1185">Reference proteome</keyword>
<name>A0ABQ6DY50_9GAMM</name>
<dbReference type="EMBL" id="BSPQ01000002">
    <property type="protein sequence ID" value="GLS90094.1"/>
    <property type="molecule type" value="Genomic_DNA"/>
</dbReference>
<organism evidence="7 8">
    <name type="scientific">Psychromonas marina</name>
    <dbReference type="NCBI Taxonomy" id="88364"/>
    <lineage>
        <taxon>Bacteria</taxon>
        <taxon>Pseudomonadati</taxon>
        <taxon>Pseudomonadota</taxon>
        <taxon>Gammaproteobacteria</taxon>
        <taxon>Alteromonadales</taxon>
        <taxon>Psychromonadaceae</taxon>
        <taxon>Psychromonas</taxon>
    </lineage>
</organism>
<evidence type="ECO:0000256" key="1">
    <source>
        <dbReference type="ARBA" id="ARBA00004651"/>
    </source>
</evidence>
<dbReference type="RefSeq" id="WP_284203217.1">
    <property type="nucleotide sequence ID" value="NZ_BSPQ01000002.1"/>
</dbReference>
<evidence type="ECO:0000313" key="7">
    <source>
        <dbReference type="EMBL" id="GLS90094.1"/>
    </source>
</evidence>
<evidence type="ECO:0000256" key="2">
    <source>
        <dbReference type="ARBA" id="ARBA00022475"/>
    </source>
</evidence>
<sequence length="201" mass="21894">MSTKSVQHTLFEDAQGILIGTLLAALGITFFKSTGLLIGGTAGLAFLGQYATTFSFSEVFFAINLPFYYLSYRQLGLAFTLKTFISVFLLSVFVEYAPSFMQFEQLDPIYAALIGGLLVGSGLLGLFRHQASLGGLSILAQYVAQKYGISIGKFQMAVDCVVLFLAIFIVDWQAILLSIVGAISYNLILVINHKPGRYSAR</sequence>
<feature type="transmembrane region" description="Helical" evidence="6">
    <location>
        <begin position="77"/>
        <end position="97"/>
    </location>
</feature>
<dbReference type="PANTHER" id="PTHR33545">
    <property type="entry name" value="UPF0750 MEMBRANE PROTEIN YITT-RELATED"/>
    <property type="match status" value="1"/>
</dbReference>
<evidence type="ECO:0000256" key="5">
    <source>
        <dbReference type="ARBA" id="ARBA00023136"/>
    </source>
</evidence>
<feature type="transmembrane region" description="Helical" evidence="6">
    <location>
        <begin position="16"/>
        <end position="38"/>
    </location>
</feature>
<keyword evidence="5 6" id="KW-0472">Membrane</keyword>
<dbReference type="Pfam" id="PF02588">
    <property type="entry name" value="YitT_membrane"/>
    <property type="match status" value="1"/>
</dbReference>
<comment type="caution">
    <text evidence="7">The sequence shown here is derived from an EMBL/GenBank/DDBJ whole genome shotgun (WGS) entry which is preliminary data.</text>
</comment>
<dbReference type="Proteomes" id="UP001157353">
    <property type="component" value="Unassembled WGS sequence"/>
</dbReference>
<gene>
    <name evidence="7" type="ORF">GCM10007916_11610</name>
</gene>
<dbReference type="InterPro" id="IPR051461">
    <property type="entry name" value="UPF0750_membrane"/>
</dbReference>
<dbReference type="InterPro" id="IPR003740">
    <property type="entry name" value="YitT"/>
</dbReference>
<feature type="transmembrane region" description="Helical" evidence="6">
    <location>
        <begin position="109"/>
        <end position="127"/>
    </location>
</feature>
<reference evidence="8" key="1">
    <citation type="journal article" date="2019" name="Int. J. Syst. Evol. Microbiol.">
        <title>The Global Catalogue of Microorganisms (GCM) 10K type strain sequencing project: providing services to taxonomists for standard genome sequencing and annotation.</title>
        <authorList>
            <consortium name="The Broad Institute Genomics Platform"/>
            <consortium name="The Broad Institute Genome Sequencing Center for Infectious Disease"/>
            <person name="Wu L."/>
            <person name="Ma J."/>
        </authorList>
    </citation>
    <scope>NUCLEOTIDE SEQUENCE [LARGE SCALE GENOMIC DNA]</scope>
    <source>
        <strain evidence="8">NBRC 103166</strain>
    </source>
</reference>
<evidence type="ECO:0000313" key="8">
    <source>
        <dbReference type="Proteomes" id="UP001157353"/>
    </source>
</evidence>
<feature type="transmembrane region" description="Helical" evidence="6">
    <location>
        <begin position="50"/>
        <end position="70"/>
    </location>
</feature>
<evidence type="ECO:0000256" key="4">
    <source>
        <dbReference type="ARBA" id="ARBA00022989"/>
    </source>
</evidence>
<keyword evidence="2" id="KW-1003">Cell membrane</keyword>
<keyword evidence="3 6" id="KW-0812">Transmembrane</keyword>
<dbReference type="PANTHER" id="PTHR33545:SF5">
    <property type="entry name" value="UPF0750 MEMBRANE PROTEIN YITT"/>
    <property type="match status" value="1"/>
</dbReference>
<evidence type="ECO:0000256" key="6">
    <source>
        <dbReference type="SAM" id="Phobius"/>
    </source>
</evidence>
<feature type="transmembrane region" description="Helical" evidence="6">
    <location>
        <begin position="175"/>
        <end position="192"/>
    </location>
</feature>
<protein>
    <submittedName>
        <fullName evidence="7">Membrane protein</fullName>
    </submittedName>
</protein>